<dbReference type="EMBL" id="PQGA01000002">
    <property type="protein sequence ID" value="POR54506.1"/>
    <property type="molecule type" value="Genomic_DNA"/>
</dbReference>
<proteinExistence type="predicted"/>
<dbReference type="Gene3D" id="4.10.220.110">
    <property type="match status" value="1"/>
</dbReference>
<evidence type="ECO:0000313" key="1">
    <source>
        <dbReference type="EMBL" id="POR54506.1"/>
    </source>
</evidence>
<organism evidence="1 2">
    <name type="scientific">Paraburkholderia eburnea</name>
    <dbReference type="NCBI Taxonomy" id="1189126"/>
    <lineage>
        <taxon>Bacteria</taxon>
        <taxon>Pseudomonadati</taxon>
        <taxon>Pseudomonadota</taxon>
        <taxon>Betaproteobacteria</taxon>
        <taxon>Burkholderiales</taxon>
        <taxon>Burkholderiaceae</taxon>
        <taxon>Paraburkholderia</taxon>
    </lineage>
</organism>
<sequence length="282" mass="32025">MNPTDLLQIIRDGLIQQDRLIKADIPSLPDNALVPRRAVTYSELGRDFSVTVDMVSTASDIELKSLIAKPMTLWIQQADKSYLPVNGYIHTARRLGADGSYSGYQVTYASWMHFLRFRSDMRYWQDKSVDAIITDVFNMHPQARGQFQFALQNPLPQRSYCRQSETDWNFVQRLMEEEGLFGFWRQTQDGKSHIFVVTDNIYALDEVTTNPIQFSRSGTGSEADAFTQWSGMRTLQSTIHTTRTFDYKAPSSVANPKAARLAMSPELSIQATQIAATQQFGV</sequence>
<dbReference type="Gene3D" id="2.30.110.50">
    <property type="match status" value="1"/>
</dbReference>
<dbReference type="Gene3D" id="3.55.50.10">
    <property type="entry name" value="Baseplate protein-like domains"/>
    <property type="match status" value="1"/>
</dbReference>
<protein>
    <submittedName>
        <fullName evidence="1">Late control gene D protein (GPD)</fullName>
    </submittedName>
</protein>
<evidence type="ECO:0000313" key="2">
    <source>
        <dbReference type="Proteomes" id="UP000237381"/>
    </source>
</evidence>
<accession>A0A2S4MIC3</accession>
<gene>
    <name evidence="1" type="ORF">B0G62_102114</name>
</gene>
<dbReference type="Proteomes" id="UP000237381">
    <property type="component" value="Unassembled WGS sequence"/>
</dbReference>
<dbReference type="Pfam" id="PF05954">
    <property type="entry name" value="Phage_GPD"/>
    <property type="match status" value="1"/>
</dbReference>
<comment type="caution">
    <text evidence="1">The sequence shown here is derived from an EMBL/GenBank/DDBJ whole genome shotgun (WGS) entry which is preliminary data.</text>
</comment>
<dbReference type="AlphaFoldDB" id="A0A2S4MIC3"/>
<dbReference type="SUPFAM" id="SSF69279">
    <property type="entry name" value="Phage tail proteins"/>
    <property type="match status" value="1"/>
</dbReference>
<reference evidence="1 2" key="1">
    <citation type="submission" date="2018-01" db="EMBL/GenBank/DDBJ databases">
        <title>Genomic Encyclopedia of Type Strains, Phase III (KMG-III): the genomes of soil and plant-associated and newly described type strains.</title>
        <authorList>
            <person name="Whitman W."/>
        </authorList>
    </citation>
    <scope>NUCLEOTIDE SEQUENCE [LARGE SCALE GENOMIC DNA]</scope>
    <source>
        <strain evidence="1 2">JCM 18070</strain>
    </source>
</reference>
<keyword evidence="2" id="KW-1185">Reference proteome</keyword>
<name>A0A2S4MIC3_9BURK</name>